<dbReference type="Gene3D" id="3.40.30.10">
    <property type="entry name" value="Glutaredoxin"/>
    <property type="match status" value="1"/>
</dbReference>
<dbReference type="Gene3D" id="3.40.50.11540">
    <property type="entry name" value="NADH-ubiquinone oxidoreductase 51kDa subunit"/>
    <property type="match status" value="1"/>
</dbReference>
<dbReference type="Pfam" id="PF07992">
    <property type="entry name" value="Pyr_redox_2"/>
    <property type="match status" value="1"/>
</dbReference>
<dbReference type="PANTHER" id="PTHR43578">
    <property type="entry name" value="NADH-QUINONE OXIDOREDUCTASE SUBUNIT F"/>
    <property type="match status" value="1"/>
</dbReference>
<dbReference type="EMBL" id="HG796239">
    <property type="protein sequence ID" value="CDL65406.1"/>
    <property type="molecule type" value="Genomic_DNA"/>
</dbReference>
<dbReference type="PROSITE" id="PS00645">
    <property type="entry name" value="COMPLEX1_51K_2"/>
    <property type="match status" value="1"/>
</dbReference>
<dbReference type="Gene3D" id="6.10.250.1450">
    <property type="match status" value="1"/>
</dbReference>
<dbReference type="Gene3D" id="3.40.50.720">
    <property type="entry name" value="NAD(P)-binding Rossmann-like Domain"/>
    <property type="match status" value="1"/>
</dbReference>
<reference evidence="7" key="1">
    <citation type="journal article" date="2015" name="Res. Microbiol.">
        <title>New FeFe-hydrogenase genes identified in a metagenomic fosmid library from a municipal wastewater treatment plant as revealed by high-throughput sequencing.</title>
        <authorList>
            <person name="Tomazetto G."/>
            <person name="Wibberg D."/>
            <person name="Schluter A."/>
            <person name="Oliveira V.M."/>
        </authorList>
    </citation>
    <scope>NUCLEOTIDE SEQUENCE</scope>
    <source>
        <plasmid evidence="7">fosmid 2F</plasmid>
    </source>
</reference>
<comment type="similarity">
    <text evidence="1">Belongs to the complex I 51 kDa subunit family.</text>
</comment>
<dbReference type="Gene3D" id="1.20.1440.230">
    <property type="entry name" value="NADH-ubiquinone oxidoreductase 51kDa subunit, iron-sulphur binding domain"/>
    <property type="match status" value="1"/>
</dbReference>
<dbReference type="InterPro" id="IPR001949">
    <property type="entry name" value="NADH-UbQ_OxRdtase_51kDa_CS"/>
</dbReference>
<dbReference type="InterPro" id="IPR023753">
    <property type="entry name" value="FAD/NAD-binding_dom"/>
</dbReference>
<evidence type="ECO:0000256" key="1">
    <source>
        <dbReference type="ARBA" id="ARBA00007523"/>
    </source>
</evidence>
<dbReference type="InterPro" id="IPR036188">
    <property type="entry name" value="FAD/NAD-bd_sf"/>
</dbReference>
<keyword evidence="7" id="KW-0830">Ubiquinone</keyword>
<dbReference type="InterPro" id="IPR037225">
    <property type="entry name" value="Nuo51_FMN-bd_sf"/>
</dbReference>
<dbReference type="GO" id="GO:0016491">
    <property type="term" value="F:oxidoreductase activity"/>
    <property type="evidence" value="ECO:0007669"/>
    <property type="project" value="UniProtKB-KW"/>
</dbReference>
<dbReference type="SUPFAM" id="SSF142984">
    <property type="entry name" value="Nqo1 middle domain-like"/>
    <property type="match status" value="1"/>
</dbReference>
<dbReference type="Pfam" id="PF01512">
    <property type="entry name" value="Complex1_51K"/>
    <property type="match status" value="1"/>
</dbReference>
<dbReference type="EC" id="1.6.5.3" evidence="7"/>
<dbReference type="SUPFAM" id="SSF46548">
    <property type="entry name" value="alpha-helical ferredoxin"/>
    <property type="match status" value="2"/>
</dbReference>
<dbReference type="Gene3D" id="3.10.20.600">
    <property type="match status" value="1"/>
</dbReference>
<evidence type="ECO:0000256" key="4">
    <source>
        <dbReference type="ARBA" id="ARBA00023004"/>
    </source>
</evidence>
<dbReference type="GO" id="GO:0010181">
    <property type="term" value="F:FMN binding"/>
    <property type="evidence" value="ECO:0007669"/>
    <property type="project" value="InterPro"/>
</dbReference>
<geneLocation type="plasmid" evidence="7">
    <name>fosmid 2F</name>
</geneLocation>
<dbReference type="GO" id="GO:0046872">
    <property type="term" value="F:metal ion binding"/>
    <property type="evidence" value="ECO:0007669"/>
    <property type="project" value="UniProtKB-KW"/>
</dbReference>
<evidence type="ECO:0000259" key="6">
    <source>
        <dbReference type="SMART" id="SM00928"/>
    </source>
</evidence>
<dbReference type="SUPFAM" id="SSF52833">
    <property type="entry name" value="Thioredoxin-like"/>
    <property type="match status" value="1"/>
</dbReference>
<evidence type="ECO:0000313" key="7">
    <source>
        <dbReference type="EMBL" id="CDL65406.1"/>
    </source>
</evidence>
<name>A0A0A8KXT7_9ZZZZ</name>
<dbReference type="GO" id="GO:0051539">
    <property type="term" value="F:4 iron, 4 sulfur cluster binding"/>
    <property type="evidence" value="ECO:0007669"/>
    <property type="project" value="UniProtKB-KW"/>
</dbReference>
<dbReference type="CDD" id="cd02980">
    <property type="entry name" value="TRX_Fd_family"/>
    <property type="match status" value="1"/>
</dbReference>
<evidence type="ECO:0000256" key="5">
    <source>
        <dbReference type="ARBA" id="ARBA00023014"/>
    </source>
</evidence>
<dbReference type="InterPro" id="IPR019575">
    <property type="entry name" value="Nuop51_4Fe4S-bd"/>
</dbReference>
<dbReference type="PANTHER" id="PTHR43578:SF3">
    <property type="entry name" value="NADH-QUINONE OXIDOREDUCTASE SUBUNIT F"/>
    <property type="match status" value="1"/>
</dbReference>
<dbReference type="FunFam" id="3.40.50.11540:FF:000001">
    <property type="entry name" value="NADH dehydrogenase [ubiquinone] flavoprotein 1, mitochondrial"/>
    <property type="match status" value="1"/>
</dbReference>
<dbReference type="InterPro" id="IPR011538">
    <property type="entry name" value="Nuo51_FMN-bd"/>
</dbReference>
<keyword evidence="4" id="KW-0408">Iron</keyword>
<dbReference type="Pfam" id="PF14691">
    <property type="entry name" value="Fer4_20"/>
    <property type="match status" value="1"/>
</dbReference>
<dbReference type="SUPFAM" id="SSF51971">
    <property type="entry name" value="Nucleotide-binding domain"/>
    <property type="match status" value="2"/>
</dbReference>
<evidence type="ECO:0000256" key="2">
    <source>
        <dbReference type="ARBA" id="ARBA00022485"/>
    </source>
</evidence>
<dbReference type="SUPFAM" id="SSF140490">
    <property type="entry name" value="Nqo1C-terminal domain-like"/>
    <property type="match status" value="1"/>
</dbReference>
<keyword evidence="3" id="KW-0479">Metal-binding</keyword>
<dbReference type="InterPro" id="IPR037207">
    <property type="entry name" value="Nuop51_4Fe4S-bd_sf"/>
</dbReference>
<keyword evidence="7" id="KW-0560">Oxidoreductase</keyword>
<evidence type="ECO:0000256" key="3">
    <source>
        <dbReference type="ARBA" id="ARBA00022723"/>
    </source>
</evidence>
<dbReference type="Pfam" id="PF10589">
    <property type="entry name" value="NADH_4Fe-4S"/>
    <property type="match status" value="1"/>
</dbReference>
<feature type="domain" description="NADH-ubiquinone oxidoreductase 51kDa subunit iron-sulphur binding" evidence="6">
    <location>
        <begin position="470"/>
        <end position="515"/>
    </location>
</feature>
<dbReference type="AlphaFoldDB" id="A0A0A8KXT7"/>
<dbReference type="PRINTS" id="PR00419">
    <property type="entry name" value="ADXRDTASE"/>
</dbReference>
<accession>A0A0A8KXT7</accession>
<gene>
    <name evidence="7" type="ORF">WWTP_pFosmid_2F_0018</name>
</gene>
<keyword evidence="5" id="KW-0411">Iron-sulfur</keyword>
<keyword evidence="2" id="KW-0004">4Fe-4S</keyword>
<dbReference type="InterPro" id="IPR036249">
    <property type="entry name" value="Thioredoxin-like_sf"/>
</dbReference>
<protein>
    <submittedName>
        <fullName evidence="7">NADH:ubiquinone oxidoreductase, NADH-binding (51 kD) subunit</fullName>
        <ecNumber evidence="7">1.6.5.3</ecNumber>
    </submittedName>
</protein>
<sequence length="1052" mass="116160">MSDLVELNRLRESASKKVLPDKPYIAVGMGTCGIGRGAELLYDSFERIIKERDLNIILKKTGCFGFCSEEPLVNIYMPGFPLIIMHNVSEIDVIPIIGGIVKGIMPFRNVLCRIEEWDFITGKFEFGRGLTDYPLWNEIPFFKWQKKIVLRNCGLIVPDDIEEYIAVGGYQPLYKALFEMNASAIVDEVKSSKLRGRGGAGFPTGIKWEMMAKREAAQKYVICNADEGDPGAFMNRNEIESDPFMLLEGMTIGAFAMGATKGVVYIRAEYPLAVRRLKSAIEQTKAYGLLGENILNSGFSFDLDIVEGAGAFVCGEETALIHSIEGKSGRPSPRPPYPAEKGLYGMPTNINNVETWCNIPVVISKGGEWFTGVGTEKSSGTKVFSLVGKVKNTGLIELPLGSTLETIVFKIGEGTGTQKRVKAVQTGGPSGGCIPVDYLNTPVDYESLSSLGSIMGSGGMVVMDQDNCMVDVARYFTEFSNGESCGKCTPCREGLAQTLTIINKFTEGKATEADIHALENLGKVIKSTALCGLGQTAPNPVLTTLRYFRDEYDHHMIEKKCEAGVCQELFSALCENSCPLHMNIPRYLQLLKEDKLQDAFESTLRDNPLPSSIGRICHFHCQMKCRREAIDASVSQGDIHRYISDTAYIEGFAKKVYERLIREKLPQTHKRIAIVGSGPAGLTAAYYLVRLGHDVTIFEAESEAGGILRWGIPKYRLPLDVFDHEVNFIKDLGVNIVFNTKIGRDISMEELERDYNIVILALGAHKDMSLGINGSELEGVLSGMEFLKDVAKGKVPEMGRHVVVVGAGNVAIDAARTAQRFGAEVTVVYRRMKPDMPANKDEIKGAEMEGVNFLFLSTPKEILADTNDKVRGIELMKMACGEIDLSNRRKPVPTGESFILPCDTVIMAVGEEVEASFVKDFGIKTVSNGNIDADHFTFMTNHPRIYAVGDAVTGPATAAEAMGIAKKAAEIIDWKLMNKRRFHKLFRGFDYSDEVPLKPEGGNRHYTIKRPLEERVGNFKEINLGYTKEQAYAEASRCLRCDVRVTVNTEEE</sequence>
<dbReference type="SMART" id="SM00928">
    <property type="entry name" value="NADH_4Fe-4S"/>
    <property type="match status" value="1"/>
</dbReference>
<proteinExistence type="inferred from homology"/>
<organism evidence="7">
    <name type="scientific">wastewater metagenome</name>
    <dbReference type="NCBI Taxonomy" id="527639"/>
    <lineage>
        <taxon>unclassified sequences</taxon>
        <taxon>metagenomes</taxon>
        <taxon>ecological metagenomes</taxon>
    </lineage>
</organism>
<dbReference type="InterPro" id="IPR028261">
    <property type="entry name" value="DPD_II"/>
</dbReference>
<dbReference type="GO" id="GO:0008137">
    <property type="term" value="F:NADH dehydrogenase (ubiquinone) activity"/>
    <property type="evidence" value="ECO:0007669"/>
    <property type="project" value="InterPro"/>
</dbReference>
<keyword evidence="7" id="KW-0614">Plasmid</keyword>
<dbReference type="FunFam" id="1.20.1440.230:FF:000001">
    <property type="entry name" value="Mitochondrial NADH dehydrogenase flavoprotein 1"/>
    <property type="match status" value="1"/>
</dbReference>
<dbReference type="SUPFAM" id="SSF142019">
    <property type="entry name" value="Nqo1 FMN-binding domain-like"/>
    <property type="match status" value="1"/>
</dbReference>
<dbReference type="Gene3D" id="3.50.50.60">
    <property type="entry name" value="FAD/NAD(P)-binding domain"/>
    <property type="match status" value="1"/>
</dbReference>